<dbReference type="Gene3D" id="3.90.79.10">
    <property type="entry name" value="Nucleoside Triphosphate Pyrophosphohydrolase"/>
    <property type="match status" value="1"/>
</dbReference>
<dbReference type="GO" id="GO:0006167">
    <property type="term" value="P:AMP biosynthetic process"/>
    <property type="evidence" value="ECO:0007669"/>
    <property type="project" value="TreeGrafter"/>
</dbReference>
<reference evidence="4" key="1">
    <citation type="submission" date="2021-01" db="EMBL/GenBank/DDBJ databases">
        <authorList>
            <person name="Corre E."/>
            <person name="Pelletier E."/>
            <person name="Niang G."/>
            <person name="Scheremetjew M."/>
            <person name="Finn R."/>
            <person name="Kale V."/>
            <person name="Holt S."/>
            <person name="Cochrane G."/>
            <person name="Meng A."/>
            <person name="Brown T."/>
            <person name="Cohen L."/>
        </authorList>
    </citation>
    <scope>NUCLEOTIDE SEQUENCE</scope>
    <source>
        <strain evidence="4">SoJaBio B1-5/56/2</strain>
    </source>
</reference>
<dbReference type="Pfam" id="PF00293">
    <property type="entry name" value="NUDIX"/>
    <property type="match status" value="1"/>
</dbReference>
<dbReference type="PROSITE" id="PS51462">
    <property type="entry name" value="NUDIX"/>
    <property type="match status" value="1"/>
</dbReference>
<comment type="similarity">
    <text evidence="2">Belongs to the Nudix hydrolase family.</text>
</comment>
<dbReference type="GO" id="GO:0006754">
    <property type="term" value="P:ATP biosynthetic process"/>
    <property type="evidence" value="ECO:0007669"/>
    <property type="project" value="TreeGrafter"/>
</dbReference>
<dbReference type="InterPro" id="IPR000086">
    <property type="entry name" value="NUDIX_hydrolase_dom"/>
</dbReference>
<dbReference type="AlphaFoldDB" id="A0A7S4NPG2"/>
<dbReference type="CDD" id="cd03673">
    <property type="entry name" value="NUDIX_Ap6A_hydrolase"/>
    <property type="match status" value="1"/>
</dbReference>
<dbReference type="PROSITE" id="PS00893">
    <property type="entry name" value="NUDIX_BOX"/>
    <property type="match status" value="1"/>
</dbReference>
<protein>
    <recommendedName>
        <fullName evidence="3">Nudix hydrolase domain-containing protein</fullName>
    </recommendedName>
</protein>
<accession>A0A7S4NPG2</accession>
<evidence type="ECO:0000256" key="1">
    <source>
        <dbReference type="ARBA" id="ARBA00022801"/>
    </source>
</evidence>
<evidence type="ECO:0000313" key="4">
    <source>
        <dbReference type="EMBL" id="CAE2300345.1"/>
    </source>
</evidence>
<name>A0A7S4NPG2_9EUKA</name>
<dbReference type="InterPro" id="IPR015797">
    <property type="entry name" value="NUDIX_hydrolase-like_dom_sf"/>
</dbReference>
<organism evidence="4">
    <name type="scientific">Paramoeba aestuarina</name>
    <dbReference type="NCBI Taxonomy" id="180227"/>
    <lineage>
        <taxon>Eukaryota</taxon>
        <taxon>Amoebozoa</taxon>
        <taxon>Discosea</taxon>
        <taxon>Flabellinia</taxon>
        <taxon>Dactylopodida</taxon>
        <taxon>Paramoebidae</taxon>
        <taxon>Paramoeba</taxon>
    </lineage>
</organism>
<dbReference type="EMBL" id="HBKR01013507">
    <property type="protein sequence ID" value="CAE2300345.1"/>
    <property type="molecule type" value="Transcribed_RNA"/>
</dbReference>
<dbReference type="PANTHER" id="PTHR21340:SF0">
    <property type="entry name" value="BIS(5'-NUCLEOSYL)-TETRAPHOSPHATASE [ASYMMETRICAL]"/>
    <property type="match status" value="1"/>
</dbReference>
<keyword evidence="1 2" id="KW-0378">Hydrolase</keyword>
<evidence type="ECO:0000259" key="3">
    <source>
        <dbReference type="PROSITE" id="PS51462"/>
    </source>
</evidence>
<proteinExistence type="inferred from homology"/>
<dbReference type="SUPFAM" id="SSF55811">
    <property type="entry name" value="Nudix"/>
    <property type="match status" value="1"/>
</dbReference>
<dbReference type="PANTHER" id="PTHR21340">
    <property type="entry name" value="DIADENOSINE 5,5-P1,P4-TETRAPHOSPHATE PYROPHOSPHOHYDROLASE MUTT"/>
    <property type="match status" value="1"/>
</dbReference>
<dbReference type="InterPro" id="IPR051325">
    <property type="entry name" value="Nudix_hydrolase_domain"/>
</dbReference>
<dbReference type="PRINTS" id="PR00502">
    <property type="entry name" value="NUDIXFAMILY"/>
</dbReference>
<evidence type="ECO:0000256" key="2">
    <source>
        <dbReference type="RuleBase" id="RU003476"/>
    </source>
</evidence>
<gene>
    <name evidence="4" type="ORF">NAES01612_LOCUS8950</name>
</gene>
<feature type="domain" description="Nudix hydrolase" evidence="3">
    <location>
        <begin position="7"/>
        <end position="132"/>
    </location>
</feature>
<dbReference type="InterPro" id="IPR020084">
    <property type="entry name" value="NUDIX_hydrolase_CS"/>
</dbReference>
<dbReference type="GO" id="GO:0004081">
    <property type="term" value="F:bis(5'-nucleosyl)-tetraphosphatase (asymmetrical) activity"/>
    <property type="evidence" value="ECO:0007669"/>
    <property type="project" value="TreeGrafter"/>
</dbReference>
<sequence>MGKDKKERWETGGGVVWNQQSDCVLLVKNKKEMKENGSGWTWPKGRVDPGETVQQAAIREIEEESGIKGIILDDLPLVETKKADRYYYLLKYDSTVGKPDKETLEVRWVTWAEAKELLPRERDQTVLKNAEESAKKFRK</sequence>
<dbReference type="InterPro" id="IPR020476">
    <property type="entry name" value="Nudix_hydrolase"/>
</dbReference>